<dbReference type="NCBIfam" id="TIGR01549">
    <property type="entry name" value="HAD-SF-IA-v1"/>
    <property type="match status" value="1"/>
</dbReference>
<dbReference type="InterPro" id="IPR023214">
    <property type="entry name" value="HAD_sf"/>
</dbReference>
<dbReference type="OrthoDB" id="9793014at2"/>
<comment type="caution">
    <text evidence="1">The sequence shown here is derived from an EMBL/GenBank/DDBJ whole genome shotgun (WGS) entry which is preliminary data.</text>
</comment>
<sequence length="219" mass="23222">MRLVIFDVDGTLVDSQHEIVSAMSAALTSADLPVLSRAEVLSIVGLSLPLAVARLIPEASPQQQEAVVDGYRQAYQQARLAGARAPLYPGAMDCIERLSVRDDMLLAIATGKSRRGLSALLEAEGLQGRFVSLQTADDHPSKPHPAMLEAAMSEAGVGAARAVMIGDTSFDMEMARAARTHALGVGWGYHPVEVLGRSGAAAIAADFNELTRMIEEWAA</sequence>
<dbReference type="Proteomes" id="UP000316225">
    <property type="component" value="Unassembled WGS sequence"/>
</dbReference>
<reference evidence="1 2" key="1">
    <citation type="journal article" date="2015" name="Stand. Genomic Sci.">
        <title>Genomic Encyclopedia of Bacterial and Archaeal Type Strains, Phase III: the genomes of soil and plant-associated and newly described type strains.</title>
        <authorList>
            <person name="Whitman W.B."/>
            <person name="Woyke T."/>
            <person name="Klenk H.P."/>
            <person name="Zhou Y."/>
            <person name="Lilburn T.G."/>
            <person name="Beck B.J."/>
            <person name="De Vos P."/>
            <person name="Vandamme P."/>
            <person name="Eisen J.A."/>
            <person name="Garrity G."/>
            <person name="Hugenholtz P."/>
            <person name="Kyrpides N.C."/>
        </authorList>
    </citation>
    <scope>NUCLEOTIDE SEQUENCE [LARGE SCALE GENOMIC DNA]</scope>
    <source>
        <strain evidence="1 2">CGMCC 1.5364</strain>
    </source>
</reference>
<dbReference type="PANTHER" id="PTHR43434">
    <property type="entry name" value="PHOSPHOGLYCOLATE PHOSPHATASE"/>
    <property type="match status" value="1"/>
</dbReference>
<gene>
    <name evidence="1" type="ORF">IQ24_01007</name>
</gene>
<dbReference type="InterPro" id="IPR041492">
    <property type="entry name" value="HAD_2"/>
</dbReference>
<dbReference type="GO" id="GO:0006281">
    <property type="term" value="P:DNA repair"/>
    <property type="evidence" value="ECO:0007669"/>
    <property type="project" value="TreeGrafter"/>
</dbReference>
<evidence type="ECO:0000313" key="1">
    <source>
        <dbReference type="EMBL" id="TWI35650.1"/>
    </source>
</evidence>
<accession>A0A562NUC5</accession>
<dbReference type="InterPro" id="IPR050155">
    <property type="entry name" value="HAD-like_hydrolase_sf"/>
</dbReference>
<dbReference type="Pfam" id="PF13419">
    <property type="entry name" value="HAD_2"/>
    <property type="match status" value="1"/>
</dbReference>
<dbReference type="SFLD" id="SFLDS00003">
    <property type="entry name" value="Haloacid_Dehalogenase"/>
    <property type="match status" value="1"/>
</dbReference>
<keyword evidence="2" id="KW-1185">Reference proteome</keyword>
<dbReference type="SUPFAM" id="SSF56784">
    <property type="entry name" value="HAD-like"/>
    <property type="match status" value="1"/>
</dbReference>
<dbReference type="GO" id="GO:0005829">
    <property type="term" value="C:cytosol"/>
    <property type="evidence" value="ECO:0007669"/>
    <property type="project" value="TreeGrafter"/>
</dbReference>
<dbReference type="InterPro" id="IPR006439">
    <property type="entry name" value="HAD-SF_hydro_IA"/>
</dbReference>
<dbReference type="Gene3D" id="3.40.50.1000">
    <property type="entry name" value="HAD superfamily/HAD-like"/>
    <property type="match status" value="1"/>
</dbReference>
<dbReference type="SFLD" id="SFLDG01135">
    <property type="entry name" value="C1.5.6:_HAD__Beta-PGM__Phospha"/>
    <property type="match status" value="1"/>
</dbReference>
<dbReference type="RefSeq" id="WP_145396724.1">
    <property type="nucleotide sequence ID" value="NZ_VLKU01000003.1"/>
</dbReference>
<dbReference type="GO" id="GO:0008967">
    <property type="term" value="F:phosphoglycolate phosphatase activity"/>
    <property type="evidence" value="ECO:0007669"/>
    <property type="project" value="TreeGrafter"/>
</dbReference>
<proteinExistence type="predicted"/>
<dbReference type="EMBL" id="VLKU01000003">
    <property type="protein sequence ID" value="TWI35650.1"/>
    <property type="molecule type" value="Genomic_DNA"/>
</dbReference>
<dbReference type="InterPro" id="IPR036412">
    <property type="entry name" value="HAD-like_sf"/>
</dbReference>
<dbReference type="InterPro" id="IPR023198">
    <property type="entry name" value="PGP-like_dom2"/>
</dbReference>
<dbReference type="Gene3D" id="1.10.150.240">
    <property type="entry name" value="Putative phosphatase, domain 2"/>
    <property type="match status" value="1"/>
</dbReference>
<dbReference type="SFLD" id="SFLDG01129">
    <property type="entry name" value="C1.5:_HAD__Beta-PGM__Phosphata"/>
    <property type="match status" value="1"/>
</dbReference>
<protein>
    <submittedName>
        <fullName evidence="1">Phosphoglycolate phosphatase</fullName>
    </submittedName>
</protein>
<dbReference type="PANTHER" id="PTHR43434:SF24">
    <property type="entry name" value="HYDROLASE-RELATED"/>
    <property type="match status" value="1"/>
</dbReference>
<organism evidence="1 2">
    <name type="scientific">Paracoccus sulfuroxidans</name>
    <dbReference type="NCBI Taxonomy" id="384678"/>
    <lineage>
        <taxon>Bacteria</taxon>
        <taxon>Pseudomonadati</taxon>
        <taxon>Pseudomonadota</taxon>
        <taxon>Alphaproteobacteria</taxon>
        <taxon>Rhodobacterales</taxon>
        <taxon>Paracoccaceae</taxon>
        <taxon>Paracoccus</taxon>
    </lineage>
</organism>
<evidence type="ECO:0000313" key="2">
    <source>
        <dbReference type="Proteomes" id="UP000316225"/>
    </source>
</evidence>
<name>A0A562NUC5_9RHOB</name>
<dbReference type="AlphaFoldDB" id="A0A562NUC5"/>